<name>A0ABU0VYU2_9RHOB</name>
<feature type="chain" id="PRO_5045842511" evidence="1">
    <location>
        <begin position="24"/>
        <end position="501"/>
    </location>
</feature>
<sequence>MFHFKTFAAVPALVLLMGGTAHAALTADQVWQSWKDGAAQAGLKISAATESNAGGVLTLNGVSVTAEGETEALTISDITMTEQSDGTVKIAPGATIGIDETDGTDVTKIDLVHDGLSIVASEKSGALVYDFEADSLNVTFDVTTEGYSFDETTEAPAVKNTGKIGFETLSGSYSDTPGANRVFGLDLAAAKFIFDSLADDPGMEMKTTSTSETSDVKIALDVTLPSSPLADLDGTAGMRKALDEGFAIAGSFAQGNGKGTSALESPYFPYSMSMDSEPASAEMSLNKDAFTLTSSNGKMAFNVVSEGMPPMDVSIAQSSMDLKFPVMASTPQDIIFRLKLAQLELSEGVWSMFDPGAELKRDAADLNIDITGRGALDLISLAEAEDMGGEPQIPQLENLDIADISLKVAGAALVSTGAFTFDNSMGFPMPKGNATINVDGANALIDGLIKVGLLEESDAAGARMMMAMFMKPSGNGDDSLVSEIEVKDGMEVLVNGQPLPM</sequence>
<dbReference type="EMBL" id="JAVDBT010000009">
    <property type="protein sequence ID" value="MDQ2066920.1"/>
    <property type="molecule type" value="Genomic_DNA"/>
</dbReference>
<dbReference type="Proteomes" id="UP001239680">
    <property type="component" value="Unassembled WGS sequence"/>
</dbReference>
<gene>
    <name evidence="2" type="ORF">Q9295_11080</name>
</gene>
<comment type="caution">
    <text evidence="2">The sequence shown here is derived from an EMBL/GenBank/DDBJ whole genome shotgun (WGS) entry which is preliminary data.</text>
</comment>
<protein>
    <submittedName>
        <fullName evidence="2">DUF2125 domain-containing protein</fullName>
    </submittedName>
</protein>
<dbReference type="InterPro" id="IPR018666">
    <property type="entry name" value="DUF2125"/>
</dbReference>
<feature type="signal peptide" evidence="1">
    <location>
        <begin position="1"/>
        <end position="23"/>
    </location>
</feature>
<evidence type="ECO:0000313" key="3">
    <source>
        <dbReference type="Proteomes" id="UP001239680"/>
    </source>
</evidence>
<organism evidence="2 3">
    <name type="scientific">Pseudogemmobacter lacusdianii</name>
    <dbReference type="NCBI Taxonomy" id="3069608"/>
    <lineage>
        <taxon>Bacteria</taxon>
        <taxon>Pseudomonadati</taxon>
        <taxon>Pseudomonadota</taxon>
        <taxon>Alphaproteobacteria</taxon>
        <taxon>Rhodobacterales</taxon>
        <taxon>Paracoccaceae</taxon>
        <taxon>Pseudogemmobacter</taxon>
    </lineage>
</organism>
<reference evidence="2 3" key="1">
    <citation type="submission" date="2023-08" db="EMBL/GenBank/DDBJ databases">
        <title>Characterization of two Paracoccaceae strains isolated from Phycosphere and proposal of Xinfangfangia lacusdiani sp. nov.</title>
        <authorList>
            <person name="Deng Y."/>
            <person name="Zhang Y.Q."/>
        </authorList>
    </citation>
    <scope>NUCLEOTIDE SEQUENCE [LARGE SCALE GENOMIC DNA]</scope>
    <source>
        <strain evidence="2 3">CPCC 101601</strain>
    </source>
</reference>
<evidence type="ECO:0000256" key="1">
    <source>
        <dbReference type="SAM" id="SignalP"/>
    </source>
</evidence>
<dbReference type="Pfam" id="PF09898">
    <property type="entry name" value="DUF2125"/>
    <property type="match status" value="1"/>
</dbReference>
<proteinExistence type="predicted"/>
<evidence type="ECO:0000313" key="2">
    <source>
        <dbReference type="EMBL" id="MDQ2066920.1"/>
    </source>
</evidence>
<accession>A0ABU0VYU2</accession>
<dbReference type="RefSeq" id="WP_306680628.1">
    <property type="nucleotide sequence ID" value="NZ_JAVDBT010000009.1"/>
</dbReference>
<keyword evidence="3" id="KW-1185">Reference proteome</keyword>
<keyword evidence="1" id="KW-0732">Signal</keyword>